<keyword evidence="1" id="KW-0812">Transmembrane</keyword>
<keyword evidence="1" id="KW-1133">Transmembrane helix</keyword>
<protein>
    <submittedName>
        <fullName evidence="2">Uncharacterized protein</fullName>
    </submittedName>
</protein>
<evidence type="ECO:0000313" key="3">
    <source>
        <dbReference type="Proteomes" id="UP000518605"/>
    </source>
</evidence>
<feature type="transmembrane region" description="Helical" evidence="1">
    <location>
        <begin position="6"/>
        <end position="23"/>
    </location>
</feature>
<name>A0A7W5CBC1_9BACL</name>
<evidence type="ECO:0000313" key="2">
    <source>
        <dbReference type="EMBL" id="MBB3154577.1"/>
    </source>
</evidence>
<proteinExistence type="predicted"/>
<dbReference type="EMBL" id="JACHXW010000017">
    <property type="protein sequence ID" value="MBB3154577.1"/>
    <property type="molecule type" value="Genomic_DNA"/>
</dbReference>
<keyword evidence="1" id="KW-0472">Membrane</keyword>
<keyword evidence="3" id="KW-1185">Reference proteome</keyword>
<sequence>MLGPIILVLFAIATGIVIWRHNGGVGRFRERGWSLFILVIGALYSLAILLNMPIPNPTDWISAVLAPIYKPILAWIEEGM</sequence>
<evidence type="ECO:0000256" key="1">
    <source>
        <dbReference type="SAM" id="Phobius"/>
    </source>
</evidence>
<organism evidence="2 3">
    <name type="scientific">Paenibacillus endophyticus</name>
    <dbReference type="NCBI Taxonomy" id="1294268"/>
    <lineage>
        <taxon>Bacteria</taxon>
        <taxon>Bacillati</taxon>
        <taxon>Bacillota</taxon>
        <taxon>Bacilli</taxon>
        <taxon>Bacillales</taxon>
        <taxon>Paenibacillaceae</taxon>
        <taxon>Paenibacillus</taxon>
    </lineage>
</organism>
<dbReference type="Proteomes" id="UP000518605">
    <property type="component" value="Unassembled WGS sequence"/>
</dbReference>
<comment type="caution">
    <text evidence="2">The sequence shown here is derived from an EMBL/GenBank/DDBJ whole genome shotgun (WGS) entry which is preliminary data.</text>
</comment>
<accession>A0A7W5CBC1</accession>
<reference evidence="2 3" key="1">
    <citation type="submission" date="2020-08" db="EMBL/GenBank/DDBJ databases">
        <title>Genomic Encyclopedia of Type Strains, Phase III (KMG-III): the genomes of soil and plant-associated and newly described type strains.</title>
        <authorList>
            <person name="Whitman W."/>
        </authorList>
    </citation>
    <scope>NUCLEOTIDE SEQUENCE [LARGE SCALE GENOMIC DNA]</scope>
    <source>
        <strain evidence="2 3">CECT 8234</strain>
    </source>
</reference>
<gene>
    <name evidence="2" type="ORF">FHS16_004659</name>
</gene>
<dbReference type="RefSeq" id="WP_183568267.1">
    <property type="nucleotide sequence ID" value="NZ_CBCSLB010000017.1"/>
</dbReference>
<feature type="transmembrane region" description="Helical" evidence="1">
    <location>
        <begin position="35"/>
        <end position="54"/>
    </location>
</feature>
<dbReference type="AlphaFoldDB" id="A0A7W5CBC1"/>